<dbReference type="EMBL" id="LVJI01000018">
    <property type="protein sequence ID" value="OAB44937.1"/>
    <property type="molecule type" value="Genomic_DNA"/>
</dbReference>
<dbReference type="Proteomes" id="UP000077355">
    <property type="component" value="Unassembled WGS sequence"/>
</dbReference>
<reference evidence="1 2" key="1">
    <citation type="submission" date="2016-03" db="EMBL/GenBank/DDBJ databases">
        <title>Draft genome sequence of Paenibacillus antarcticus CECT 5836.</title>
        <authorList>
            <person name="Shin S.-K."/>
            <person name="Yi H."/>
        </authorList>
    </citation>
    <scope>NUCLEOTIDE SEQUENCE [LARGE SCALE GENOMIC DNA]</scope>
    <source>
        <strain evidence="1 2">CECT 5836</strain>
    </source>
</reference>
<comment type="caution">
    <text evidence="1">The sequence shown here is derived from an EMBL/GenBank/DDBJ whole genome shotgun (WGS) entry which is preliminary data.</text>
</comment>
<proteinExistence type="predicted"/>
<evidence type="ECO:0008006" key="3">
    <source>
        <dbReference type="Google" id="ProtNLM"/>
    </source>
</evidence>
<organism evidence="1 2">
    <name type="scientific">Paenibacillus antarcticus</name>
    <dbReference type="NCBI Taxonomy" id="253703"/>
    <lineage>
        <taxon>Bacteria</taxon>
        <taxon>Bacillati</taxon>
        <taxon>Bacillota</taxon>
        <taxon>Bacilli</taxon>
        <taxon>Bacillales</taxon>
        <taxon>Paenibacillaceae</taxon>
        <taxon>Paenibacillus</taxon>
    </lineage>
</organism>
<evidence type="ECO:0000313" key="2">
    <source>
        <dbReference type="Proteomes" id="UP000077355"/>
    </source>
</evidence>
<dbReference type="RefSeq" id="WP_068650376.1">
    <property type="nucleotide sequence ID" value="NZ_CP043611.1"/>
</dbReference>
<protein>
    <recommendedName>
        <fullName evidence="3">Nucleic acid-binding protein</fullName>
    </recommendedName>
</protein>
<name>A0A168MQD2_9BACL</name>
<evidence type="ECO:0000313" key="1">
    <source>
        <dbReference type="EMBL" id="OAB44937.1"/>
    </source>
</evidence>
<dbReference type="OrthoDB" id="1644422at2"/>
<keyword evidence="2" id="KW-1185">Reference proteome</keyword>
<gene>
    <name evidence="1" type="ORF">PBAT_13335</name>
</gene>
<accession>A0A168MQD2</accession>
<dbReference type="AlphaFoldDB" id="A0A168MQD2"/>
<sequence length="81" mass="8822">MKCNQCRNEMIKDCNVNVEYDPSGITISKKGKGFFNEVSAKPKAAVCSNCGYIAFYIDELGDCSPRIVASYTIVQGSCILA</sequence>